<comment type="caution">
    <text evidence="3">The sequence shown here is derived from an EMBL/GenBank/DDBJ whole genome shotgun (WGS) entry which is preliminary data.</text>
</comment>
<dbReference type="Pfam" id="PF08379">
    <property type="entry name" value="Bact_transglu_N"/>
    <property type="match status" value="1"/>
</dbReference>
<feature type="domain" description="Transglutaminase-like" evidence="2">
    <location>
        <begin position="162"/>
        <end position="224"/>
    </location>
</feature>
<dbReference type="Proteomes" id="UP000095463">
    <property type="component" value="Unassembled WGS sequence"/>
</dbReference>
<evidence type="ECO:0000313" key="4">
    <source>
        <dbReference type="Proteomes" id="UP000095463"/>
    </source>
</evidence>
<dbReference type="RefSeq" id="WP_069908568.1">
    <property type="nucleotide sequence ID" value="NZ_LAJE02000079.1"/>
</dbReference>
<keyword evidence="4" id="KW-1185">Reference proteome</keyword>
<reference evidence="3 4" key="1">
    <citation type="journal article" date="2015" name="Genome Announc.">
        <title>Genome Assemblies of Three Soil-Associated Devosia species: D. insulae, D. limi, and D. soli.</title>
        <authorList>
            <person name="Hassan Y.I."/>
            <person name="Lepp D."/>
            <person name="Zhou T."/>
        </authorList>
    </citation>
    <scope>NUCLEOTIDE SEQUENCE [LARGE SCALE GENOMIC DNA]</scope>
    <source>
        <strain evidence="3 4">DS-56</strain>
    </source>
</reference>
<dbReference type="AlphaFoldDB" id="A0A1E5XUK3"/>
<evidence type="ECO:0000259" key="2">
    <source>
        <dbReference type="SMART" id="SM00460"/>
    </source>
</evidence>
<dbReference type="OrthoDB" id="9804023at2"/>
<feature type="compositionally biased region" description="Low complexity" evidence="1">
    <location>
        <begin position="145"/>
        <end position="161"/>
    </location>
</feature>
<dbReference type="SUPFAM" id="SSF54001">
    <property type="entry name" value="Cysteine proteinases"/>
    <property type="match status" value="1"/>
</dbReference>
<gene>
    <name evidence="3" type="ORF">VW23_000790</name>
</gene>
<sequence length="267" mass="28141">MKIAIRHSMSLGLGAGVARGVQHVLLTPVSGPTQTVREWAIEMPGMDKAASFVDAFGNRAQLVSQIKPDPELVITVAGIVETIDRNGVIGRVQGDIPPALYRRPTPATKAAGAITSKFRAAPKTGQDRIALLHALMARVAEVVGGSEQTQTQDGQSQSQSQAAAVHPPASDYAHGFIGAARALEIPARYVTGYLYGSDSEQPALHAWAEAWDDGLGWIGFDAMLLLCPTDRHVRVAVGLDATSTMPVRSIPVAGEPQVLAISVEAAQ</sequence>
<feature type="region of interest" description="Disordered" evidence="1">
    <location>
        <begin position="145"/>
        <end position="165"/>
    </location>
</feature>
<dbReference type="SMART" id="SM00460">
    <property type="entry name" value="TGc"/>
    <property type="match status" value="1"/>
</dbReference>
<dbReference type="PANTHER" id="PTHR33490:SF6">
    <property type="entry name" value="SLL1049 PROTEIN"/>
    <property type="match status" value="1"/>
</dbReference>
<dbReference type="InterPro" id="IPR013589">
    <property type="entry name" value="Bac_transglu_N"/>
</dbReference>
<protein>
    <recommendedName>
        <fullName evidence="2">Transglutaminase-like domain-containing protein</fullName>
    </recommendedName>
</protein>
<dbReference type="EMBL" id="LAJE02000079">
    <property type="protein sequence ID" value="OEO32280.1"/>
    <property type="molecule type" value="Genomic_DNA"/>
</dbReference>
<dbReference type="InterPro" id="IPR002931">
    <property type="entry name" value="Transglutaminase-like"/>
</dbReference>
<evidence type="ECO:0000256" key="1">
    <source>
        <dbReference type="SAM" id="MobiDB-lite"/>
    </source>
</evidence>
<dbReference type="PANTHER" id="PTHR33490">
    <property type="entry name" value="BLR5614 PROTEIN-RELATED"/>
    <property type="match status" value="1"/>
</dbReference>
<organism evidence="3 4">
    <name type="scientific">Devosia insulae DS-56</name>
    <dbReference type="NCBI Taxonomy" id="1116389"/>
    <lineage>
        <taxon>Bacteria</taxon>
        <taxon>Pseudomonadati</taxon>
        <taxon>Pseudomonadota</taxon>
        <taxon>Alphaproteobacteria</taxon>
        <taxon>Hyphomicrobiales</taxon>
        <taxon>Devosiaceae</taxon>
        <taxon>Devosia</taxon>
    </lineage>
</organism>
<evidence type="ECO:0000313" key="3">
    <source>
        <dbReference type="EMBL" id="OEO32280.1"/>
    </source>
</evidence>
<accession>A0A1E5XUK3</accession>
<proteinExistence type="predicted"/>
<dbReference type="Gene3D" id="3.10.620.30">
    <property type="match status" value="1"/>
</dbReference>
<name>A0A1E5XUK3_9HYPH</name>
<dbReference type="Pfam" id="PF01841">
    <property type="entry name" value="Transglut_core"/>
    <property type="match status" value="1"/>
</dbReference>
<dbReference type="InterPro" id="IPR038765">
    <property type="entry name" value="Papain-like_cys_pep_sf"/>
</dbReference>